<accession>A0A2C5YZZ9</accession>
<dbReference type="Proteomes" id="UP000224854">
    <property type="component" value="Unassembled WGS sequence"/>
</dbReference>
<evidence type="ECO:0000313" key="3">
    <source>
        <dbReference type="Proteomes" id="UP000224854"/>
    </source>
</evidence>
<evidence type="ECO:0000313" key="2">
    <source>
        <dbReference type="EMBL" id="PHH83678.1"/>
    </source>
</evidence>
<keyword evidence="3" id="KW-1185">Reference proteome</keyword>
<name>A0A2C5YZZ9_9HYPO</name>
<organism evidence="2 3">
    <name type="scientific">Ophiocordyceps australis</name>
    <dbReference type="NCBI Taxonomy" id="1399860"/>
    <lineage>
        <taxon>Eukaryota</taxon>
        <taxon>Fungi</taxon>
        <taxon>Dikarya</taxon>
        <taxon>Ascomycota</taxon>
        <taxon>Pezizomycotina</taxon>
        <taxon>Sordariomycetes</taxon>
        <taxon>Hypocreomycetidae</taxon>
        <taxon>Hypocreales</taxon>
        <taxon>Ophiocordycipitaceae</taxon>
        <taxon>Ophiocordyceps</taxon>
    </lineage>
</organism>
<sequence length="166" mass="17955">MVQTCMDASVNKRHADEEEDEEEDGYASAAHSAAPPLHTPYQGQRIIRIRTWRAETDTRVGPAPPFSLASVQSLLSLATATSDDALALCIWTEWGEQVGQTQATAASSAAAHARPLEFMPGTLSCRSLFVTALVLPAPPRAARLRISHPSEQCHAFLDVLAVHENI</sequence>
<protein>
    <submittedName>
        <fullName evidence="2">Uncharacterized protein</fullName>
    </submittedName>
</protein>
<dbReference type="EMBL" id="NJEU01000005">
    <property type="protein sequence ID" value="PHH83678.1"/>
    <property type="molecule type" value="Genomic_DNA"/>
</dbReference>
<evidence type="ECO:0000256" key="1">
    <source>
        <dbReference type="SAM" id="MobiDB-lite"/>
    </source>
</evidence>
<feature type="region of interest" description="Disordered" evidence="1">
    <location>
        <begin position="1"/>
        <end position="38"/>
    </location>
</feature>
<proteinExistence type="predicted"/>
<reference evidence="2 3" key="1">
    <citation type="submission" date="2017-06" db="EMBL/GenBank/DDBJ databases">
        <title>Ant-infecting Ophiocordyceps genomes reveal a high diversity of potential behavioral manipulation genes and a possible major role for enterotoxins.</title>
        <authorList>
            <person name="De Bekker C."/>
            <person name="Evans H.C."/>
            <person name="Brachmann A."/>
            <person name="Hughes D.P."/>
        </authorList>
    </citation>
    <scope>NUCLEOTIDE SEQUENCE [LARGE SCALE GENOMIC DNA]</scope>
    <source>
        <strain evidence="2 3">1348a</strain>
    </source>
</reference>
<feature type="compositionally biased region" description="Low complexity" evidence="1">
    <location>
        <begin position="27"/>
        <end position="36"/>
    </location>
</feature>
<gene>
    <name evidence="2" type="ORF">CDD82_5436</name>
</gene>
<comment type="caution">
    <text evidence="2">The sequence shown here is derived from an EMBL/GenBank/DDBJ whole genome shotgun (WGS) entry which is preliminary data.</text>
</comment>
<dbReference type="AlphaFoldDB" id="A0A2C5YZZ9"/>